<dbReference type="PRINTS" id="PR00080">
    <property type="entry name" value="SDRFAMILY"/>
</dbReference>
<dbReference type="SUPFAM" id="SSF51735">
    <property type="entry name" value="NAD(P)-binding Rossmann-fold domains"/>
    <property type="match status" value="1"/>
</dbReference>
<dbReference type="PANTHER" id="PTHR42760">
    <property type="entry name" value="SHORT-CHAIN DEHYDROGENASES/REDUCTASES FAMILY MEMBER"/>
    <property type="match status" value="1"/>
</dbReference>
<evidence type="ECO:0000313" key="3">
    <source>
        <dbReference type="Proteomes" id="UP001589747"/>
    </source>
</evidence>
<evidence type="ECO:0000313" key="2">
    <source>
        <dbReference type="EMBL" id="MFB9325016.1"/>
    </source>
</evidence>
<keyword evidence="3" id="KW-1185">Reference proteome</keyword>
<dbReference type="EMBL" id="JBHMDO010000008">
    <property type="protein sequence ID" value="MFB9325016.1"/>
    <property type="molecule type" value="Genomic_DNA"/>
</dbReference>
<organism evidence="2 3">
    <name type="scientific">Paenibacillus aurantiacus</name>
    <dbReference type="NCBI Taxonomy" id="1936118"/>
    <lineage>
        <taxon>Bacteria</taxon>
        <taxon>Bacillati</taxon>
        <taxon>Bacillota</taxon>
        <taxon>Bacilli</taxon>
        <taxon>Bacillales</taxon>
        <taxon>Paenibacillaceae</taxon>
        <taxon>Paenibacillus</taxon>
    </lineage>
</organism>
<dbReference type="PROSITE" id="PS00061">
    <property type="entry name" value="ADH_SHORT"/>
    <property type="match status" value="1"/>
</dbReference>
<dbReference type="InterPro" id="IPR036291">
    <property type="entry name" value="NAD(P)-bd_dom_sf"/>
</dbReference>
<comment type="caution">
    <text evidence="2">The sequence shown here is derived from an EMBL/GenBank/DDBJ whole genome shotgun (WGS) entry which is preliminary data.</text>
</comment>
<dbReference type="CDD" id="cd05233">
    <property type="entry name" value="SDR_c"/>
    <property type="match status" value="1"/>
</dbReference>
<comment type="similarity">
    <text evidence="1">Belongs to the short-chain dehydrogenases/reductases (SDR) family.</text>
</comment>
<name>A0ABV5KKB2_9BACL</name>
<accession>A0ABV5KKB2</accession>
<gene>
    <name evidence="2" type="ORF">ACFFSY_03655</name>
</gene>
<reference evidence="2 3" key="1">
    <citation type="submission" date="2024-09" db="EMBL/GenBank/DDBJ databases">
        <authorList>
            <person name="Sun Q."/>
            <person name="Mori K."/>
        </authorList>
    </citation>
    <scope>NUCLEOTIDE SEQUENCE [LARGE SCALE GENOMIC DNA]</scope>
    <source>
        <strain evidence="2 3">TISTR 2452</strain>
    </source>
</reference>
<dbReference type="PRINTS" id="PR00081">
    <property type="entry name" value="GDHRDH"/>
</dbReference>
<dbReference type="Pfam" id="PF13561">
    <property type="entry name" value="adh_short_C2"/>
    <property type="match status" value="1"/>
</dbReference>
<dbReference type="Gene3D" id="3.40.50.720">
    <property type="entry name" value="NAD(P)-binding Rossmann-like Domain"/>
    <property type="match status" value="1"/>
</dbReference>
<dbReference type="InterPro" id="IPR002347">
    <property type="entry name" value="SDR_fam"/>
</dbReference>
<dbReference type="GO" id="GO:0016491">
    <property type="term" value="F:oxidoreductase activity"/>
    <property type="evidence" value="ECO:0007669"/>
    <property type="project" value="UniProtKB-KW"/>
</dbReference>
<evidence type="ECO:0000256" key="1">
    <source>
        <dbReference type="ARBA" id="ARBA00006484"/>
    </source>
</evidence>
<dbReference type="PANTHER" id="PTHR42760:SF40">
    <property type="entry name" value="3-OXOACYL-[ACYL-CARRIER-PROTEIN] REDUCTASE, CHLOROPLASTIC"/>
    <property type="match status" value="1"/>
</dbReference>
<protein>
    <submittedName>
        <fullName evidence="2">SDR family NAD(P)-dependent oxidoreductase</fullName>
        <ecNumber evidence="2">1.1.1.-</ecNumber>
    </submittedName>
</protein>
<dbReference type="Proteomes" id="UP001589747">
    <property type="component" value="Unassembled WGS sequence"/>
</dbReference>
<keyword evidence="2" id="KW-0560">Oxidoreductase</keyword>
<dbReference type="EC" id="1.1.1.-" evidence="2"/>
<proteinExistence type="inferred from homology"/>
<sequence length="278" mass="30157">MAIDIRREQEAGSYAGPASRGASAEEAGKLLGQWAMVTGAGRGIGAEIASHFARAGASLVLTELPAQMELVEGVAGRLKKEHGIEVLCVPLDLRDLEQIEQCVRSIEAHASMDYLINNAGVNLLSPALNLTQEDWDFVVDINLKGTFFLTREVAKTMVRKKRGSIIMIASQHGVVGNENRAPYCASKAGLIHLSRALAIEWAKYGIRVNAISPTFVITDANEQYINDHQFQRANLPRIPLRKFAVPEDIAKSVLFLATDSAGMITGHNLVVDGGWTVI</sequence>
<dbReference type="RefSeq" id="WP_377490030.1">
    <property type="nucleotide sequence ID" value="NZ_JBHMDO010000008.1"/>
</dbReference>
<dbReference type="NCBIfam" id="NF005559">
    <property type="entry name" value="PRK07231.1"/>
    <property type="match status" value="1"/>
</dbReference>
<dbReference type="InterPro" id="IPR020904">
    <property type="entry name" value="Sc_DH/Rdtase_CS"/>
</dbReference>